<dbReference type="AlphaFoldDB" id="A0A974CEA4"/>
<reference evidence="2" key="1">
    <citation type="journal article" date="2016" name="Nature">
        <title>Genome evolution in the allotetraploid frog Xenopus laevis.</title>
        <authorList>
            <person name="Session A.M."/>
            <person name="Uno Y."/>
            <person name="Kwon T."/>
            <person name="Chapman J.A."/>
            <person name="Toyoda A."/>
            <person name="Takahashi S."/>
            <person name="Fukui A."/>
            <person name="Hikosaka A."/>
            <person name="Suzuki A."/>
            <person name="Kondo M."/>
            <person name="van Heeringen S.J."/>
            <person name="Quigley I."/>
            <person name="Heinz S."/>
            <person name="Ogino H."/>
            <person name="Ochi H."/>
            <person name="Hellsten U."/>
            <person name="Lyons J.B."/>
            <person name="Simakov O."/>
            <person name="Putnam N."/>
            <person name="Stites J."/>
            <person name="Kuroki Y."/>
            <person name="Tanaka T."/>
            <person name="Michiue T."/>
            <person name="Watanabe M."/>
            <person name="Bogdanovic O."/>
            <person name="Lister R."/>
            <person name="Georgiou G."/>
            <person name="Paranjpe S.S."/>
            <person name="van Kruijsbergen I."/>
            <person name="Shu S."/>
            <person name="Carlson J."/>
            <person name="Kinoshita T."/>
            <person name="Ohta Y."/>
            <person name="Mawaribuchi S."/>
            <person name="Jenkins J."/>
            <person name="Grimwood J."/>
            <person name="Schmutz J."/>
            <person name="Mitros T."/>
            <person name="Mozaffari S.V."/>
            <person name="Suzuki Y."/>
            <person name="Haramoto Y."/>
            <person name="Yamamoto T.S."/>
            <person name="Takagi C."/>
            <person name="Heald R."/>
            <person name="Miller K."/>
            <person name="Haudenschild C."/>
            <person name="Kitzman J."/>
            <person name="Nakayama T."/>
            <person name="Izutsu Y."/>
            <person name="Robert J."/>
            <person name="Fortriede J."/>
            <person name="Burns K."/>
            <person name="Lotay V."/>
            <person name="Karimi K."/>
            <person name="Yasuoka Y."/>
            <person name="Dichmann D.S."/>
            <person name="Flajnik M.F."/>
            <person name="Houston D.W."/>
            <person name="Shendure J."/>
            <person name="DuPasquier L."/>
            <person name="Vize P.D."/>
            <person name="Zorn A.M."/>
            <person name="Ito M."/>
            <person name="Marcotte E.M."/>
            <person name="Wallingford J.B."/>
            <person name="Ito Y."/>
            <person name="Asashima M."/>
            <person name="Ueno N."/>
            <person name="Matsuda Y."/>
            <person name="Veenstra G.J."/>
            <person name="Fujiyama A."/>
            <person name="Harland R.M."/>
            <person name="Taira M."/>
            <person name="Rokhsar D.S."/>
        </authorList>
    </citation>
    <scope>NUCLEOTIDE SEQUENCE [LARGE SCALE GENOMIC DNA]</scope>
    <source>
        <strain evidence="2">J</strain>
    </source>
</reference>
<accession>A0A974CEA4</accession>
<name>A0A974CEA4_XENLA</name>
<protein>
    <submittedName>
        <fullName evidence="1">Uncharacterized protein</fullName>
    </submittedName>
</protein>
<dbReference type="Proteomes" id="UP000694892">
    <property type="component" value="Chromosome 7L"/>
</dbReference>
<proteinExistence type="predicted"/>
<evidence type="ECO:0000313" key="2">
    <source>
        <dbReference type="Proteomes" id="UP000694892"/>
    </source>
</evidence>
<gene>
    <name evidence="1" type="ORF">XELAEV_18034664mg</name>
</gene>
<dbReference type="EMBL" id="CM004478">
    <property type="protein sequence ID" value="OCT71684.1"/>
    <property type="molecule type" value="Genomic_DNA"/>
</dbReference>
<organism evidence="1 2">
    <name type="scientific">Xenopus laevis</name>
    <name type="common">African clawed frog</name>
    <dbReference type="NCBI Taxonomy" id="8355"/>
    <lineage>
        <taxon>Eukaryota</taxon>
        <taxon>Metazoa</taxon>
        <taxon>Chordata</taxon>
        <taxon>Craniata</taxon>
        <taxon>Vertebrata</taxon>
        <taxon>Euteleostomi</taxon>
        <taxon>Amphibia</taxon>
        <taxon>Batrachia</taxon>
        <taxon>Anura</taxon>
        <taxon>Pipoidea</taxon>
        <taxon>Pipidae</taxon>
        <taxon>Xenopodinae</taxon>
        <taxon>Xenopus</taxon>
        <taxon>Xenopus</taxon>
    </lineage>
</organism>
<sequence>MASLLPTTTNNYLILLTLSTQMPQFHQCVRFLYGHFNKVGVARKATQAPLIREWKQLVNSNLPHIKAVYVSRNFPNKFESLWAKWLALDELITN</sequence>
<evidence type="ECO:0000313" key="1">
    <source>
        <dbReference type="EMBL" id="OCT71684.1"/>
    </source>
</evidence>